<dbReference type="Pfam" id="PF03065">
    <property type="entry name" value="Glyco_hydro_57"/>
    <property type="match status" value="1"/>
</dbReference>
<reference evidence="4 5" key="1">
    <citation type="journal article" date="2016" name="Nat. Commun.">
        <title>Thousands of microbial genomes shed light on interconnected biogeochemical processes in an aquifer system.</title>
        <authorList>
            <person name="Anantharaman K."/>
            <person name="Brown C.T."/>
            <person name="Hug L.A."/>
            <person name="Sharon I."/>
            <person name="Castelle C.J."/>
            <person name="Probst A.J."/>
            <person name="Thomas B.C."/>
            <person name="Singh A."/>
            <person name="Wilkins M.J."/>
            <person name="Karaoz U."/>
            <person name="Brodie E.L."/>
            <person name="Williams K.H."/>
            <person name="Hubbard S.S."/>
            <person name="Banfield J.F."/>
        </authorList>
    </citation>
    <scope>NUCLEOTIDE SEQUENCE [LARGE SCALE GENOMIC DNA]</scope>
</reference>
<dbReference type="Proteomes" id="UP000178682">
    <property type="component" value="Unassembled WGS sequence"/>
</dbReference>
<protein>
    <recommendedName>
        <fullName evidence="3">Glycoside hydrolase family 57 N-terminal domain-containing protein</fullName>
    </recommendedName>
</protein>
<comment type="similarity">
    <text evidence="1">Belongs to the glycosyl hydrolase 57 family.</text>
</comment>
<evidence type="ECO:0000313" key="5">
    <source>
        <dbReference type="Proteomes" id="UP000178682"/>
    </source>
</evidence>
<evidence type="ECO:0000259" key="3">
    <source>
        <dbReference type="Pfam" id="PF03065"/>
    </source>
</evidence>
<evidence type="ECO:0000256" key="1">
    <source>
        <dbReference type="ARBA" id="ARBA00006821"/>
    </source>
</evidence>
<gene>
    <name evidence="4" type="ORF">A3G56_03315</name>
</gene>
<keyword evidence="2" id="KW-0119">Carbohydrate metabolism</keyword>
<organism evidence="4 5">
    <name type="scientific">Candidatus Falkowbacteria bacterium RIFCSPLOWO2_12_FULL_45_10</name>
    <dbReference type="NCBI Taxonomy" id="1797990"/>
    <lineage>
        <taxon>Bacteria</taxon>
        <taxon>Candidatus Falkowiibacteriota</taxon>
    </lineage>
</organism>
<feature type="domain" description="Glycoside hydrolase family 57 N-terminal" evidence="3">
    <location>
        <begin position="21"/>
        <end position="245"/>
    </location>
</feature>
<sequence length="384" mass="43721">MLWLNFLHFYQPATAEKETMVAAIISSYTRITKALLKNPRIKFTVNVSGCLLEKINEFGYQALLDSLRKLAQRGQLELVGTAAYHPLLPLIPPTEAAKQIKLQEELLGKFIGEPRGRGFFLPEMAYSPAAAQLIKTLGYEWLILDEISGGKAGALDCGQVYVDAQSGLKVIFRERLLSQSYVPNTVAKLIATERAAAVTATDAELYGLRYTDLSGNFEKLLRDDRLQTLTISEFMGQSPPAKKIKIIPSSWESTVPELRAGKPYALWYDDNNLLQKKLWRLSRLAWETVGRFDADYQHLWAERHLRQGLASCTFWWASGRDFKNLFGSLSWSPDEIERGVNELTKAVRSLDDSASRPAKIKAEKICLEIKKIIWNKHWKYYWKK</sequence>
<dbReference type="InterPro" id="IPR004300">
    <property type="entry name" value="Glyco_hydro_57_N"/>
</dbReference>
<evidence type="ECO:0000313" key="4">
    <source>
        <dbReference type="EMBL" id="OGF19894.1"/>
    </source>
</evidence>
<dbReference type="AlphaFoldDB" id="A0A1F5RZQ2"/>
<dbReference type="GO" id="GO:0003824">
    <property type="term" value="F:catalytic activity"/>
    <property type="evidence" value="ECO:0007669"/>
    <property type="project" value="InterPro"/>
</dbReference>
<dbReference type="InterPro" id="IPR052046">
    <property type="entry name" value="GH57_Enzymes"/>
</dbReference>
<dbReference type="SUPFAM" id="SSF88713">
    <property type="entry name" value="Glycoside hydrolase/deacetylase"/>
    <property type="match status" value="1"/>
</dbReference>
<dbReference type="PANTHER" id="PTHR36306">
    <property type="entry name" value="ALPHA-AMYLASE-RELATED-RELATED"/>
    <property type="match status" value="1"/>
</dbReference>
<comment type="caution">
    <text evidence="4">The sequence shown here is derived from an EMBL/GenBank/DDBJ whole genome shotgun (WGS) entry which is preliminary data.</text>
</comment>
<accession>A0A1F5RZQ2</accession>
<dbReference type="InterPro" id="IPR011330">
    <property type="entry name" value="Glyco_hydro/deAcase_b/a-brl"/>
</dbReference>
<name>A0A1F5RZQ2_9BACT</name>
<proteinExistence type="inferred from homology"/>
<dbReference type="Gene3D" id="3.20.110.20">
    <property type="match status" value="1"/>
</dbReference>
<dbReference type="GO" id="GO:0005975">
    <property type="term" value="P:carbohydrate metabolic process"/>
    <property type="evidence" value="ECO:0007669"/>
    <property type="project" value="InterPro"/>
</dbReference>
<dbReference type="PANTHER" id="PTHR36306:SF1">
    <property type="entry name" value="ALPHA-AMYLASE-RELATED"/>
    <property type="match status" value="1"/>
</dbReference>
<evidence type="ECO:0000256" key="2">
    <source>
        <dbReference type="ARBA" id="ARBA00023277"/>
    </source>
</evidence>
<dbReference type="EMBL" id="MFFX01000005">
    <property type="protein sequence ID" value="OGF19894.1"/>
    <property type="molecule type" value="Genomic_DNA"/>
</dbReference>